<dbReference type="SUPFAM" id="SSF54160">
    <property type="entry name" value="Chromo domain-like"/>
    <property type="match status" value="1"/>
</dbReference>
<organism evidence="5 6">
    <name type="scientific">Asparagus officinalis</name>
    <name type="common">Garden asparagus</name>
    <dbReference type="NCBI Taxonomy" id="4686"/>
    <lineage>
        <taxon>Eukaryota</taxon>
        <taxon>Viridiplantae</taxon>
        <taxon>Streptophyta</taxon>
        <taxon>Embryophyta</taxon>
        <taxon>Tracheophyta</taxon>
        <taxon>Spermatophyta</taxon>
        <taxon>Magnoliopsida</taxon>
        <taxon>Liliopsida</taxon>
        <taxon>Asparagales</taxon>
        <taxon>Asparagaceae</taxon>
        <taxon>Asparagoideae</taxon>
        <taxon>Asparagus</taxon>
    </lineage>
</organism>
<dbReference type="GO" id="GO:0005634">
    <property type="term" value="C:nucleus"/>
    <property type="evidence" value="ECO:0007669"/>
    <property type="project" value="UniProtKB-SubCell"/>
</dbReference>
<reference evidence="6" key="1">
    <citation type="journal article" date="2017" name="Nat. Commun.">
        <title>The asparagus genome sheds light on the origin and evolution of a young Y chromosome.</title>
        <authorList>
            <person name="Harkess A."/>
            <person name="Zhou J."/>
            <person name="Xu C."/>
            <person name="Bowers J.E."/>
            <person name="Van der Hulst R."/>
            <person name="Ayyampalayam S."/>
            <person name="Mercati F."/>
            <person name="Riccardi P."/>
            <person name="McKain M.R."/>
            <person name="Kakrana A."/>
            <person name="Tang H."/>
            <person name="Ray J."/>
            <person name="Groenendijk J."/>
            <person name="Arikit S."/>
            <person name="Mathioni S.M."/>
            <person name="Nakano M."/>
            <person name="Shan H."/>
            <person name="Telgmann-Rauber A."/>
            <person name="Kanno A."/>
            <person name="Yue Z."/>
            <person name="Chen H."/>
            <person name="Li W."/>
            <person name="Chen Y."/>
            <person name="Xu X."/>
            <person name="Zhang Y."/>
            <person name="Luo S."/>
            <person name="Chen H."/>
            <person name="Gao J."/>
            <person name="Mao Z."/>
            <person name="Pires J.C."/>
            <person name="Luo M."/>
            <person name="Kudrna D."/>
            <person name="Wing R.A."/>
            <person name="Meyers B.C."/>
            <person name="Yi K."/>
            <person name="Kong H."/>
            <person name="Lavrijsen P."/>
            <person name="Sunseri F."/>
            <person name="Falavigna A."/>
            <person name="Ye Y."/>
            <person name="Leebens-Mack J.H."/>
            <person name="Chen G."/>
        </authorList>
    </citation>
    <scope>NUCLEOTIDE SEQUENCE [LARGE SCALE GENOMIC DNA]</scope>
    <source>
        <strain evidence="6">cv. DH0086</strain>
    </source>
</reference>
<dbReference type="InterPro" id="IPR000953">
    <property type="entry name" value="Chromo/chromo_shadow_dom"/>
</dbReference>
<dbReference type="Pfam" id="PF00385">
    <property type="entry name" value="Chromo"/>
    <property type="match status" value="1"/>
</dbReference>
<dbReference type="InterPro" id="IPR029063">
    <property type="entry name" value="SAM-dependent_MTases_sf"/>
</dbReference>
<dbReference type="InterPro" id="IPR016197">
    <property type="entry name" value="Chromo-like_dom_sf"/>
</dbReference>
<dbReference type="PROSITE" id="PS00598">
    <property type="entry name" value="CHROMO_1"/>
    <property type="match status" value="1"/>
</dbReference>
<feature type="domain" description="Chromo" evidence="4">
    <location>
        <begin position="84"/>
        <end position="128"/>
    </location>
</feature>
<proteinExistence type="predicted"/>
<evidence type="ECO:0000256" key="1">
    <source>
        <dbReference type="ARBA" id="ARBA00004123"/>
    </source>
</evidence>
<evidence type="ECO:0000259" key="4">
    <source>
        <dbReference type="PROSITE" id="PS50013"/>
    </source>
</evidence>
<name>A0A5P1FPR9_ASPOF</name>
<feature type="compositionally biased region" description="Polar residues" evidence="3">
    <location>
        <begin position="1"/>
        <end position="23"/>
    </location>
</feature>
<evidence type="ECO:0000313" key="6">
    <source>
        <dbReference type="Proteomes" id="UP000243459"/>
    </source>
</evidence>
<keyword evidence="6" id="KW-1185">Reference proteome</keyword>
<accession>A0A5P1FPR9</accession>
<dbReference type="EMBL" id="CM007381">
    <property type="protein sequence ID" value="ONK80306.1"/>
    <property type="molecule type" value="Genomic_DNA"/>
</dbReference>
<evidence type="ECO:0000256" key="3">
    <source>
        <dbReference type="SAM" id="MobiDB-lite"/>
    </source>
</evidence>
<dbReference type="InterPro" id="IPR023780">
    <property type="entry name" value="Chromo_domain"/>
</dbReference>
<dbReference type="InterPro" id="IPR023779">
    <property type="entry name" value="Chromodomain_CS"/>
</dbReference>
<dbReference type="OMA" id="WNILCKE"/>
<feature type="region of interest" description="Disordered" evidence="3">
    <location>
        <begin position="1"/>
        <end position="27"/>
    </location>
</feature>
<evidence type="ECO:0000313" key="5">
    <source>
        <dbReference type="EMBL" id="ONK80306.1"/>
    </source>
</evidence>
<protein>
    <recommendedName>
        <fullName evidence="4">Chromo domain-containing protein</fullName>
    </recommendedName>
</protein>
<dbReference type="Gramene" id="ONK80306">
    <property type="protein sequence ID" value="ONK80306"/>
    <property type="gene ID" value="A4U43_C01F16190"/>
</dbReference>
<gene>
    <name evidence="5" type="ORF">A4U43_C01F16190</name>
</gene>
<evidence type="ECO:0000256" key="2">
    <source>
        <dbReference type="ARBA" id="ARBA00023242"/>
    </source>
</evidence>
<dbReference type="AlphaFoldDB" id="A0A5P1FPR9"/>
<dbReference type="Gene3D" id="3.40.50.150">
    <property type="entry name" value="Vaccinia Virus protein VP39"/>
    <property type="match status" value="1"/>
</dbReference>
<dbReference type="Proteomes" id="UP000243459">
    <property type="component" value="Chromosome 1"/>
</dbReference>
<comment type="subcellular location">
    <subcellularLocation>
        <location evidence="1">Nucleus</location>
    </subcellularLocation>
</comment>
<sequence length="128" mass="14056">MLSLSISSNSVEKGDLSSSSCSGTDHVRTESAVEFYELLKEWNILCKEYIVGGYKNGKSDSKASNVDASNVQAHDDSEISSDEFAVLRLLDICYGDPAKSGEHGLKFKVRWKGYAPSGDTWEPIGNLW</sequence>
<dbReference type="PROSITE" id="PS50013">
    <property type="entry name" value="CHROMO_2"/>
    <property type="match status" value="1"/>
</dbReference>
<keyword evidence="2" id="KW-0539">Nucleus</keyword>